<reference evidence="1 2" key="1">
    <citation type="submission" date="2020-12" db="EMBL/GenBank/DDBJ databases">
        <title>Concerted genomic and epigenomic changes stabilize Arabidopsis allopolyploids.</title>
        <authorList>
            <person name="Chen Z."/>
        </authorList>
    </citation>
    <scope>NUCLEOTIDE SEQUENCE [LARGE SCALE GENOMIC DNA]</scope>
    <source>
        <strain evidence="1">As9502</strain>
        <tissue evidence="1">Leaf</tissue>
    </source>
</reference>
<accession>A0A8T2B9S9</accession>
<protein>
    <submittedName>
        <fullName evidence="1">Uncharacterized protein</fullName>
    </submittedName>
</protein>
<dbReference type="EMBL" id="JAEFBJ010000008">
    <property type="protein sequence ID" value="KAG7583515.1"/>
    <property type="molecule type" value="Genomic_DNA"/>
</dbReference>
<gene>
    <name evidence="1" type="ORF">ISN44_As08g030220</name>
</gene>
<organism evidence="1 2">
    <name type="scientific">Arabidopsis suecica</name>
    <name type="common">Swedish thale-cress</name>
    <name type="synonym">Cardaminopsis suecica</name>
    <dbReference type="NCBI Taxonomy" id="45249"/>
    <lineage>
        <taxon>Eukaryota</taxon>
        <taxon>Viridiplantae</taxon>
        <taxon>Streptophyta</taxon>
        <taxon>Embryophyta</taxon>
        <taxon>Tracheophyta</taxon>
        <taxon>Spermatophyta</taxon>
        <taxon>Magnoliopsida</taxon>
        <taxon>eudicotyledons</taxon>
        <taxon>Gunneridae</taxon>
        <taxon>Pentapetalae</taxon>
        <taxon>rosids</taxon>
        <taxon>malvids</taxon>
        <taxon>Brassicales</taxon>
        <taxon>Brassicaceae</taxon>
        <taxon>Camelineae</taxon>
        <taxon>Arabidopsis</taxon>
    </lineage>
</organism>
<dbReference type="AlphaFoldDB" id="A0A8T2B9S9"/>
<keyword evidence="2" id="KW-1185">Reference proteome</keyword>
<proteinExistence type="predicted"/>
<dbReference type="Proteomes" id="UP000694251">
    <property type="component" value="Chromosome 8"/>
</dbReference>
<name>A0A8T2B9S9_ARASU</name>
<comment type="caution">
    <text evidence="1">The sequence shown here is derived from an EMBL/GenBank/DDBJ whole genome shotgun (WGS) entry which is preliminary data.</text>
</comment>
<evidence type="ECO:0000313" key="2">
    <source>
        <dbReference type="Proteomes" id="UP000694251"/>
    </source>
</evidence>
<sequence>MIRGIMRGRGKDVSASSLPSSANLKIVKSWNMRGWNNEFILFQHSSFRFQDLSPNAIS</sequence>
<evidence type="ECO:0000313" key="1">
    <source>
        <dbReference type="EMBL" id="KAG7583515.1"/>
    </source>
</evidence>